<gene>
    <name evidence="3" type="ORF">EW640_02085</name>
</gene>
<feature type="compositionally biased region" description="Low complexity" evidence="1">
    <location>
        <begin position="394"/>
        <end position="404"/>
    </location>
</feature>
<name>A0A6G8KUA4_9MICO</name>
<accession>A0A6G8KUA4</accession>
<protein>
    <submittedName>
        <fullName evidence="3">DUF3071 domain-containing protein</fullName>
    </submittedName>
</protein>
<proteinExistence type="predicted"/>
<feature type="region of interest" description="Disordered" evidence="1">
    <location>
        <begin position="187"/>
        <end position="431"/>
    </location>
</feature>
<feature type="compositionally biased region" description="Low complexity" evidence="1">
    <location>
        <begin position="264"/>
        <end position="282"/>
    </location>
</feature>
<feature type="domain" description="DUF3071" evidence="2">
    <location>
        <begin position="1"/>
        <end position="171"/>
    </location>
</feature>
<evidence type="ECO:0000256" key="1">
    <source>
        <dbReference type="SAM" id="MobiDB-lite"/>
    </source>
</evidence>
<feature type="compositionally biased region" description="Low complexity" evidence="1">
    <location>
        <begin position="323"/>
        <end position="339"/>
    </location>
</feature>
<sequence length="431" mass="46418">MTELTFRGVHSDGEHLQLSDAAGNDYLLPIDESLYAAIRAHRLDSAAQKQQRHGQHVRPRDIQAMIRSGMTAEEVADTTGESLEHIRRYEHPVLAERGHISRQARETLVYPDSSPDDSPSPLVRLCEERLKLRDVDIETMSWDAWKQNSGSWYVELSFIAADRRRRAGWEYSRGSMIPLDDEARWLADSGPTDSGPIPNYGSGSERAYNAEHQDSSGSDATPLRDHQAETGRILESLRRRRSRSAENGVLGSQGPRTGESAPGVDPVDAAADAPVQPAPQQQSRGRLHAVADAPAARPDGAHTALSAPDEADDAGRLPLPAEQPSSGQANAAPASAAQSTFDIFDDQPSLLDEPGVSDGRNSTQPIMTSQPDAQQAGSTAAAEPQSGPSSTGQSEADAAESAEPAGDEPKKKNGRSSVPSWDEIMFGTKRD</sequence>
<dbReference type="RefSeq" id="WP_165882745.1">
    <property type="nucleotide sequence ID" value="NZ_CP035810.1"/>
</dbReference>
<dbReference type="Proteomes" id="UP000501518">
    <property type="component" value="Chromosome"/>
</dbReference>
<dbReference type="InterPro" id="IPR021421">
    <property type="entry name" value="DUF3071"/>
</dbReference>
<dbReference type="EMBL" id="CP035810">
    <property type="protein sequence ID" value="QIN28201.1"/>
    <property type="molecule type" value="Genomic_DNA"/>
</dbReference>
<dbReference type="InterPro" id="IPR047682">
    <property type="entry name" value="SepH-like"/>
</dbReference>
<organism evidence="3 4">
    <name type="scientific">Brevibacterium luteolum</name>
    <dbReference type="NCBI Taxonomy" id="199591"/>
    <lineage>
        <taxon>Bacteria</taxon>
        <taxon>Bacillati</taxon>
        <taxon>Actinomycetota</taxon>
        <taxon>Actinomycetes</taxon>
        <taxon>Micrococcales</taxon>
        <taxon>Brevibacteriaceae</taxon>
        <taxon>Brevibacterium</taxon>
    </lineage>
</organism>
<reference evidence="3 4" key="1">
    <citation type="submission" date="2019-02" db="EMBL/GenBank/DDBJ databases">
        <title>Complete Genome Sequence and Methylome Analysis of Brevibacterium luteolum NEB1784.</title>
        <authorList>
            <person name="Fomenkov A."/>
            <person name="Roberts R.J."/>
        </authorList>
    </citation>
    <scope>NUCLEOTIDE SEQUENCE [LARGE SCALE GENOMIC DNA]</scope>
    <source>
        <strain evidence="3 4">NEB1784</strain>
    </source>
</reference>
<evidence type="ECO:0000313" key="3">
    <source>
        <dbReference type="EMBL" id="QIN28201.1"/>
    </source>
</evidence>
<dbReference type="Pfam" id="PF11268">
    <property type="entry name" value="DUF3071"/>
    <property type="match status" value="1"/>
</dbReference>
<dbReference type="NCBIfam" id="NF040712">
    <property type="entry name" value="SepH"/>
    <property type="match status" value="1"/>
</dbReference>
<evidence type="ECO:0000313" key="4">
    <source>
        <dbReference type="Proteomes" id="UP000501518"/>
    </source>
</evidence>
<dbReference type="AlphaFoldDB" id="A0A6G8KUA4"/>
<feature type="compositionally biased region" description="Polar residues" evidence="1">
    <location>
        <begin position="359"/>
        <end position="378"/>
    </location>
</feature>
<dbReference type="KEGG" id="blut:EW640_02085"/>
<evidence type="ECO:0000259" key="2">
    <source>
        <dbReference type="Pfam" id="PF11268"/>
    </source>
</evidence>